<evidence type="ECO:0000256" key="1">
    <source>
        <dbReference type="PROSITE-ProRule" id="PRU01005"/>
    </source>
</evidence>
<dbReference type="EMBL" id="BTRK01000006">
    <property type="protein sequence ID" value="GMR60063.1"/>
    <property type="molecule type" value="Genomic_DNA"/>
</dbReference>
<dbReference type="Proteomes" id="UP001328107">
    <property type="component" value="Unassembled WGS sequence"/>
</dbReference>
<evidence type="ECO:0000313" key="4">
    <source>
        <dbReference type="EMBL" id="GMR60063.1"/>
    </source>
</evidence>
<dbReference type="PROSITE" id="PS51670">
    <property type="entry name" value="SHKT"/>
    <property type="match status" value="1"/>
</dbReference>
<dbReference type="Pfam" id="PF01549">
    <property type="entry name" value="ShK"/>
    <property type="match status" value="1"/>
</dbReference>
<accession>A0AAN5DAQ6</accession>
<comment type="caution">
    <text evidence="1">Lacks conserved residue(s) required for the propagation of feature annotation.</text>
</comment>
<comment type="caution">
    <text evidence="4">The sequence shown here is derived from an EMBL/GenBank/DDBJ whole genome shotgun (WGS) entry which is preliminary data.</text>
</comment>
<feature type="compositionally biased region" description="Polar residues" evidence="2">
    <location>
        <begin position="48"/>
        <end position="59"/>
    </location>
</feature>
<name>A0AAN5DAQ6_9BILA</name>
<dbReference type="Gene3D" id="1.10.10.1940">
    <property type="match status" value="1"/>
</dbReference>
<protein>
    <recommendedName>
        <fullName evidence="3">ShKT domain-containing protein</fullName>
    </recommendedName>
</protein>
<evidence type="ECO:0000313" key="5">
    <source>
        <dbReference type="Proteomes" id="UP001328107"/>
    </source>
</evidence>
<dbReference type="InterPro" id="IPR003582">
    <property type="entry name" value="ShKT_dom"/>
</dbReference>
<reference evidence="5" key="1">
    <citation type="submission" date="2022-10" db="EMBL/GenBank/DDBJ databases">
        <title>Genome assembly of Pristionchus species.</title>
        <authorList>
            <person name="Yoshida K."/>
            <person name="Sommer R.J."/>
        </authorList>
    </citation>
    <scope>NUCLEOTIDE SEQUENCE [LARGE SCALE GENOMIC DNA]</scope>
    <source>
        <strain evidence="5">RS5460</strain>
    </source>
</reference>
<dbReference type="AlphaFoldDB" id="A0AAN5DAQ6"/>
<proteinExistence type="predicted"/>
<keyword evidence="5" id="KW-1185">Reference proteome</keyword>
<evidence type="ECO:0000256" key="2">
    <source>
        <dbReference type="SAM" id="MobiDB-lite"/>
    </source>
</evidence>
<sequence length="113" mass="11778">SACGDDAITACVDGFDCEPSLFEDPPFTGCCVEATSPNPVNPVDPNNQGSNDGSTTSAVTRRAKSSPVVTHPAGVLTCRNSIDDAECEHNKKLCTNKYYVALMAQQCAATCGC</sequence>
<feature type="non-terminal residue" evidence="4">
    <location>
        <position position="1"/>
    </location>
</feature>
<feature type="region of interest" description="Disordered" evidence="2">
    <location>
        <begin position="40"/>
        <end position="68"/>
    </location>
</feature>
<feature type="domain" description="ShKT" evidence="3">
    <location>
        <begin position="78"/>
        <end position="113"/>
    </location>
</feature>
<organism evidence="4 5">
    <name type="scientific">Pristionchus mayeri</name>
    <dbReference type="NCBI Taxonomy" id="1317129"/>
    <lineage>
        <taxon>Eukaryota</taxon>
        <taxon>Metazoa</taxon>
        <taxon>Ecdysozoa</taxon>
        <taxon>Nematoda</taxon>
        <taxon>Chromadorea</taxon>
        <taxon>Rhabditida</taxon>
        <taxon>Rhabditina</taxon>
        <taxon>Diplogasteromorpha</taxon>
        <taxon>Diplogasteroidea</taxon>
        <taxon>Neodiplogasteridae</taxon>
        <taxon>Pristionchus</taxon>
    </lineage>
</organism>
<gene>
    <name evidence="4" type="ORF">PMAYCL1PPCAC_30258</name>
</gene>
<evidence type="ECO:0000259" key="3">
    <source>
        <dbReference type="PROSITE" id="PS51670"/>
    </source>
</evidence>
<feature type="non-terminal residue" evidence="4">
    <location>
        <position position="113"/>
    </location>
</feature>